<comment type="caution">
    <text evidence="6">The sequence shown here is derived from an EMBL/GenBank/DDBJ whole genome shotgun (WGS) entry which is preliminary data.</text>
</comment>
<dbReference type="Gramene" id="TVT98403">
    <property type="protein sequence ID" value="TVT98403"/>
    <property type="gene ID" value="EJB05_56289"/>
</dbReference>
<keyword evidence="2" id="KW-0813">Transport</keyword>
<keyword evidence="3" id="KW-0812">Transmembrane</keyword>
<accession>A0A5J9SHS3</accession>
<keyword evidence="7" id="KW-1185">Reference proteome</keyword>
<evidence type="ECO:0000256" key="2">
    <source>
        <dbReference type="ARBA" id="ARBA00022448"/>
    </source>
</evidence>
<evidence type="ECO:0000256" key="5">
    <source>
        <dbReference type="ARBA" id="ARBA00023136"/>
    </source>
</evidence>
<dbReference type="PANTHER" id="PTHR23504">
    <property type="entry name" value="MAJOR FACILITATOR SUPERFAMILY DOMAIN-CONTAINING PROTEIN 10"/>
    <property type="match status" value="1"/>
</dbReference>
<proteinExistence type="predicted"/>
<dbReference type="EMBL" id="RWGY01000861">
    <property type="protein sequence ID" value="TVT98403.1"/>
    <property type="molecule type" value="Genomic_DNA"/>
</dbReference>
<evidence type="ECO:0000256" key="3">
    <source>
        <dbReference type="ARBA" id="ARBA00022692"/>
    </source>
</evidence>
<dbReference type="Proteomes" id="UP000324897">
    <property type="component" value="Unassembled WGS sequence"/>
</dbReference>
<feature type="non-terminal residue" evidence="6">
    <location>
        <position position="1"/>
    </location>
</feature>
<evidence type="ECO:0000313" key="7">
    <source>
        <dbReference type="Proteomes" id="UP000324897"/>
    </source>
</evidence>
<name>A0A5J9SHS3_9POAL</name>
<evidence type="ECO:0000256" key="4">
    <source>
        <dbReference type="ARBA" id="ARBA00022989"/>
    </source>
</evidence>
<dbReference type="GO" id="GO:0016020">
    <property type="term" value="C:membrane"/>
    <property type="evidence" value="ECO:0007669"/>
    <property type="project" value="UniProtKB-SubCell"/>
</dbReference>
<sequence length="309" mass="34890">MILHGLSLIIGVLLNVQACIQYFVWIEYSLLDGITYTVSSWFLKWRTWPNESSDKALDVYRLTLLKFVDQSIKQLDCLLYVSTSWAMGLVIGPAIGGYLAQETLHTHESGKQRDQENESLTEHLATDSVEFDEQQISLTTKRNLFTNWPLMSSITLYCIACFDDMAYSEIFPIWAESDRSYGGLSMSSEDVGQVLAITGASILLYQTFLYPHKVKALGPINASRVTAVNFIHDSSFYFPTNGTSLKVIAVNSLTIVFSAESKFYSYYCHILCHSSEQLCDSISKRGCKWLSKHFDVLFQGTGSSRGRYN</sequence>
<organism evidence="6 7">
    <name type="scientific">Eragrostis curvula</name>
    <name type="common">weeping love grass</name>
    <dbReference type="NCBI Taxonomy" id="38414"/>
    <lineage>
        <taxon>Eukaryota</taxon>
        <taxon>Viridiplantae</taxon>
        <taxon>Streptophyta</taxon>
        <taxon>Embryophyta</taxon>
        <taxon>Tracheophyta</taxon>
        <taxon>Spermatophyta</taxon>
        <taxon>Magnoliopsida</taxon>
        <taxon>Liliopsida</taxon>
        <taxon>Poales</taxon>
        <taxon>Poaceae</taxon>
        <taxon>PACMAD clade</taxon>
        <taxon>Chloridoideae</taxon>
        <taxon>Eragrostideae</taxon>
        <taxon>Eragrostidinae</taxon>
        <taxon>Eragrostis</taxon>
    </lineage>
</organism>
<protein>
    <submittedName>
        <fullName evidence="6">Uncharacterized protein</fullName>
    </submittedName>
</protein>
<reference evidence="6 7" key="1">
    <citation type="journal article" date="2019" name="Sci. Rep.">
        <title>A high-quality genome of Eragrostis curvula grass provides insights into Poaceae evolution and supports new strategies to enhance forage quality.</title>
        <authorList>
            <person name="Carballo J."/>
            <person name="Santos B.A.C.M."/>
            <person name="Zappacosta D."/>
            <person name="Garbus I."/>
            <person name="Selva J.P."/>
            <person name="Gallo C.A."/>
            <person name="Diaz A."/>
            <person name="Albertini E."/>
            <person name="Caccamo M."/>
            <person name="Echenique V."/>
        </authorList>
    </citation>
    <scope>NUCLEOTIDE SEQUENCE [LARGE SCALE GENOMIC DNA]</scope>
    <source>
        <strain evidence="7">cv. Victoria</strain>
        <tissue evidence="6">Leaf</tissue>
    </source>
</reference>
<dbReference type="OrthoDB" id="10262656at2759"/>
<evidence type="ECO:0000256" key="1">
    <source>
        <dbReference type="ARBA" id="ARBA00004141"/>
    </source>
</evidence>
<dbReference type="AlphaFoldDB" id="A0A5J9SHS3"/>
<keyword evidence="4" id="KW-1133">Transmembrane helix</keyword>
<gene>
    <name evidence="6" type="ORF">EJB05_56289</name>
</gene>
<comment type="subcellular location">
    <subcellularLocation>
        <location evidence="1">Membrane</location>
        <topology evidence="1">Multi-pass membrane protein</topology>
    </subcellularLocation>
</comment>
<evidence type="ECO:0000313" key="6">
    <source>
        <dbReference type="EMBL" id="TVT98403.1"/>
    </source>
</evidence>
<keyword evidence="5" id="KW-0472">Membrane</keyword>
<dbReference type="PANTHER" id="PTHR23504:SF97">
    <property type="entry name" value="MAJOR FACILITATOR SUPERFAMILY (MFS) PROFILE DOMAIN-CONTAINING PROTEIN"/>
    <property type="match status" value="1"/>
</dbReference>